<dbReference type="EMBL" id="JAOVZQ010000001">
    <property type="protein sequence ID" value="MCY0093428.1"/>
    <property type="molecule type" value="Genomic_DNA"/>
</dbReference>
<dbReference type="RefSeq" id="WP_267611383.1">
    <property type="nucleotide sequence ID" value="NZ_JAOVZQ010000001.1"/>
</dbReference>
<sequence>MPLIGAGINAIWNDIAPEMRDEFFEWHPREHMQERMGIPGFRRGRRYIAVGEGVEFLTLYETETPETLVSKAYFDRLSEPTEWSLKVLPFFRNNMRGICRVRFSEGYADGGNLLALRYAADPEDTPDLSPLLSPLLSLPGVVGSHEFLCDPVLSSGNTSLQRGRMIGLPDRIILVEGSSIAALEPVLETLVNGGGLATFIDPQDMQSAFYTLEYQVLASTEN</sequence>
<keyword evidence="2" id="KW-1185">Reference proteome</keyword>
<evidence type="ECO:0000313" key="2">
    <source>
        <dbReference type="Proteomes" id="UP001081283"/>
    </source>
</evidence>
<evidence type="ECO:0000313" key="1">
    <source>
        <dbReference type="EMBL" id="MCY0093428.1"/>
    </source>
</evidence>
<gene>
    <name evidence="1" type="ORF">OEG82_05245</name>
</gene>
<dbReference type="Proteomes" id="UP001081283">
    <property type="component" value="Unassembled WGS sequence"/>
</dbReference>
<comment type="caution">
    <text evidence="1">The sequence shown here is derived from an EMBL/GenBank/DDBJ whole genome shotgun (WGS) entry which is preliminary data.</text>
</comment>
<protein>
    <submittedName>
        <fullName evidence="1">Uncharacterized protein</fullName>
    </submittedName>
</protein>
<accession>A0ABT3YC09</accession>
<name>A0ABT3YC09_9HYPH</name>
<reference evidence="1" key="1">
    <citation type="submission" date="2022-10" db="EMBL/GenBank/DDBJ databases">
        <title>Hoeflea sp. J2-29, isolated from marine algae.</title>
        <authorList>
            <person name="Kristyanto S."/>
            <person name="Kim J.M."/>
            <person name="Jeon C.O."/>
        </authorList>
    </citation>
    <scope>NUCLEOTIDE SEQUENCE</scope>
    <source>
        <strain evidence="1">J2-29</strain>
    </source>
</reference>
<organism evidence="1 2">
    <name type="scientific">Hoeflea ulvae</name>
    <dbReference type="NCBI Taxonomy" id="2983764"/>
    <lineage>
        <taxon>Bacteria</taxon>
        <taxon>Pseudomonadati</taxon>
        <taxon>Pseudomonadota</taxon>
        <taxon>Alphaproteobacteria</taxon>
        <taxon>Hyphomicrobiales</taxon>
        <taxon>Rhizobiaceae</taxon>
        <taxon>Hoeflea</taxon>
    </lineage>
</organism>
<proteinExistence type="predicted"/>